<keyword evidence="3" id="KW-0479">Metal-binding</keyword>
<dbReference type="GO" id="GO:0019239">
    <property type="term" value="F:deaminase activity"/>
    <property type="evidence" value="ECO:0007669"/>
    <property type="project" value="InterPro"/>
</dbReference>
<organism evidence="7 8">
    <name type="scientific">Cohaesibacter celericrescens</name>
    <dbReference type="NCBI Taxonomy" id="2067669"/>
    <lineage>
        <taxon>Bacteria</taxon>
        <taxon>Pseudomonadati</taxon>
        <taxon>Pseudomonadota</taxon>
        <taxon>Alphaproteobacteria</taxon>
        <taxon>Hyphomicrobiales</taxon>
        <taxon>Cohaesibacteraceae</taxon>
    </lineage>
</organism>
<name>A0A2N5XMR9_9HYPH</name>
<comment type="similarity">
    <text evidence="2">Belongs to the metallo-dependent hydrolases superfamily. Adenosine and AMP deaminases family.</text>
</comment>
<evidence type="ECO:0000256" key="3">
    <source>
        <dbReference type="ARBA" id="ARBA00022723"/>
    </source>
</evidence>
<evidence type="ECO:0000256" key="5">
    <source>
        <dbReference type="ARBA" id="ARBA00022833"/>
    </source>
</evidence>
<dbReference type="GO" id="GO:0046872">
    <property type="term" value="F:metal ion binding"/>
    <property type="evidence" value="ECO:0007669"/>
    <property type="project" value="UniProtKB-KW"/>
</dbReference>
<dbReference type="InterPro" id="IPR001365">
    <property type="entry name" value="A_deaminase_dom"/>
</dbReference>
<dbReference type="PANTHER" id="PTHR43114">
    <property type="entry name" value="ADENINE DEAMINASE"/>
    <property type="match status" value="1"/>
</dbReference>
<dbReference type="GO" id="GO:0016814">
    <property type="term" value="F:hydrolase activity, acting on carbon-nitrogen (but not peptide) bonds, in cyclic amidines"/>
    <property type="evidence" value="ECO:0007669"/>
    <property type="project" value="UniProtKB-ARBA"/>
</dbReference>
<proteinExistence type="inferred from homology"/>
<evidence type="ECO:0000313" key="7">
    <source>
        <dbReference type="EMBL" id="PLW75841.1"/>
    </source>
</evidence>
<dbReference type="NCBIfam" id="TIGR01430">
    <property type="entry name" value="aden_deam"/>
    <property type="match status" value="1"/>
</dbReference>
<dbReference type="RefSeq" id="WP_101535082.1">
    <property type="nucleotide sequence ID" value="NZ_PKUQ01000042.1"/>
</dbReference>
<dbReference type="OrthoDB" id="105475at2"/>
<sequence>MPQSTVKSSGRSLLKAEIHLHLEGAAHPDLVRRLAARHGTNLDAFMRDDGSYIWSDFTTFLQCWDRVAAVISTPEDYADLVEDYLLRNASEGCFYTEMFLSPDHVALLGMSYDDLLEGVVEGYNRARDKSAADGFPIDARFIITCVRHMGPEKAVGVAKAIAARPHPLVTGFGMGGDERMHSQKAFKPAFNIAHEAGLICTTHAGEFAGPQSVIDALDHLPVKRIGHGVRSIEDKDLIKRLVDEEIVLEVCPHSNVSLGLYPDLASHPIKKLMDSGVLTTLSSDDPPFFSATIGKDYDALQALYGWDDMVMEGFTRRSLEAAFVDDTTRNSLLSRLKTV</sequence>
<dbReference type="Proteomes" id="UP000234881">
    <property type="component" value="Unassembled WGS sequence"/>
</dbReference>
<evidence type="ECO:0000256" key="4">
    <source>
        <dbReference type="ARBA" id="ARBA00022801"/>
    </source>
</evidence>
<accession>A0A2N5XMR9</accession>
<reference evidence="7 8" key="1">
    <citation type="submission" date="2018-01" db="EMBL/GenBank/DDBJ databases">
        <title>The draft genome sequence of Cohaesibacter sp. H1304.</title>
        <authorList>
            <person name="Wang N.-N."/>
            <person name="Du Z.-J."/>
        </authorList>
    </citation>
    <scope>NUCLEOTIDE SEQUENCE [LARGE SCALE GENOMIC DNA]</scope>
    <source>
        <strain evidence="7 8">H1304</strain>
    </source>
</reference>
<dbReference type="AlphaFoldDB" id="A0A2N5XMR9"/>
<protein>
    <submittedName>
        <fullName evidence="7">Adenosine deaminase</fullName>
    </submittedName>
</protein>
<dbReference type="EMBL" id="PKUQ01000042">
    <property type="protein sequence ID" value="PLW75841.1"/>
    <property type="molecule type" value="Genomic_DNA"/>
</dbReference>
<evidence type="ECO:0000256" key="1">
    <source>
        <dbReference type="ARBA" id="ARBA00001947"/>
    </source>
</evidence>
<feature type="domain" description="Adenosine deaminase" evidence="6">
    <location>
        <begin position="15"/>
        <end position="338"/>
    </location>
</feature>
<dbReference type="InterPro" id="IPR006330">
    <property type="entry name" value="Ado/ade_deaminase"/>
</dbReference>
<comment type="cofactor">
    <cofactor evidence="1">
        <name>Zn(2+)</name>
        <dbReference type="ChEBI" id="CHEBI:29105"/>
    </cofactor>
</comment>
<evidence type="ECO:0000256" key="2">
    <source>
        <dbReference type="ARBA" id="ARBA00006676"/>
    </source>
</evidence>
<dbReference type="Gene3D" id="3.20.20.140">
    <property type="entry name" value="Metal-dependent hydrolases"/>
    <property type="match status" value="1"/>
</dbReference>
<dbReference type="InterPro" id="IPR032466">
    <property type="entry name" value="Metal_Hydrolase"/>
</dbReference>
<dbReference type="PANTHER" id="PTHR43114:SF6">
    <property type="entry name" value="ADENINE DEAMINASE"/>
    <property type="match status" value="1"/>
</dbReference>
<keyword evidence="8" id="KW-1185">Reference proteome</keyword>
<evidence type="ECO:0000313" key="8">
    <source>
        <dbReference type="Proteomes" id="UP000234881"/>
    </source>
</evidence>
<keyword evidence="5" id="KW-0862">Zinc</keyword>
<dbReference type="SUPFAM" id="SSF51556">
    <property type="entry name" value="Metallo-dependent hydrolases"/>
    <property type="match status" value="1"/>
</dbReference>
<gene>
    <name evidence="7" type="primary">add</name>
    <name evidence="7" type="ORF">C0081_17205</name>
</gene>
<evidence type="ECO:0000259" key="6">
    <source>
        <dbReference type="Pfam" id="PF00962"/>
    </source>
</evidence>
<dbReference type="Pfam" id="PF00962">
    <property type="entry name" value="A_deaminase"/>
    <property type="match status" value="1"/>
</dbReference>
<comment type="caution">
    <text evidence="7">The sequence shown here is derived from an EMBL/GenBank/DDBJ whole genome shotgun (WGS) entry which is preliminary data.</text>
</comment>
<keyword evidence="4" id="KW-0378">Hydrolase</keyword>